<comment type="caution">
    <text evidence="1">The sequence shown here is derived from an EMBL/GenBank/DDBJ whole genome shotgun (WGS) entry which is preliminary data.</text>
</comment>
<proteinExistence type="predicted"/>
<dbReference type="AlphaFoldDB" id="A0AAD5JMW4"/>
<name>A0AAD5JMW4_ACENE</name>
<reference evidence="1 2" key="1">
    <citation type="journal article" date="2022" name="Plant J.">
        <title>Strategies of tolerance reflected in two North American maple genomes.</title>
        <authorList>
            <person name="McEvoy S.L."/>
            <person name="Sezen U.U."/>
            <person name="Trouern-Trend A."/>
            <person name="McMahon S.M."/>
            <person name="Schaberg P.G."/>
            <person name="Yang J."/>
            <person name="Wegrzyn J.L."/>
            <person name="Swenson N.G."/>
        </authorList>
    </citation>
    <scope>NUCLEOTIDE SEQUENCE [LARGE SCALE GENOMIC DNA]</scope>
    <source>
        <strain evidence="1">91603</strain>
    </source>
</reference>
<accession>A0AAD5JMW4</accession>
<evidence type="ECO:0000313" key="2">
    <source>
        <dbReference type="Proteomes" id="UP001064489"/>
    </source>
</evidence>
<dbReference type="Proteomes" id="UP001064489">
    <property type="component" value="Chromosome 13"/>
</dbReference>
<sequence>MIVGGRPRRSPISSLSSLIWVSVGLVVSPNPNLICVLSTPVEKNCRRFWDRPRSSVLGRDHLDSSKIFIVIFSAIVQWEILSRLRAKVVVRFVLRSGNVAADFLDKQGAANGLSQVAWVV</sequence>
<dbReference type="EMBL" id="JAJSOW010000002">
    <property type="protein sequence ID" value="KAI9197637.1"/>
    <property type="molecule type" value="Genomic_DNA"/>
</dbReference>
<evidence type="ECO:0000313" key="1">
    <source>
        <dbReference type="EMBL" id="KAI9197637.1"/>
    </source>
</evidence>
<gene>
    <name evidence="1" type="ORF">LWI28_001912</name>
</gene>
<organism evidence="1 2">
    <name type="scientific">Acer negundo</name>
    <name type="common">Box elder</name>
    <dbReference type="NCBI Taxonomy" id="4023"/>
    <lineage>
        <taxon>Eukaryota</taxon>
        <taxon>Viridiplantae</taxon>
        <taxon>Streptophyta</taxon>
        <taxon>Embryophyta</taxon>
        <taxon>Tracheophyta</taxon>
        <taxon>Spermatophyta</taxon>
        <taxon>Magnoliopsida</taxon>
        <taxon>eudicotyledons</taxon>
        <taxon>Gunneridae</taxon>
        <taxon>Pentapetalae</taxon>
        <taxon>rosids</taxon>
        <taxon>malvids</taxon>
        <taxon>Sapindales</taxon>
        <taxon>Sapindaceae</taxon>
        <taxon>Hippocastanoideae</taxon>
        <taxon>Acereae</taxon>
        <taxon>Acer</taxon>
    </lineage>
</organism>
<keyword evidence="2" id="KW-1185">Reference proteome</keyword>
<protein>
    <submittedName>
        <fullName evidence="1">Uncharacterized protein</fullName>
    </submittedName>
</protein>